<organism evidence="2 3">
    <name type="scientific">Nitzschia inconspicua</name>
    <dbReference type="NCBI Taxonomy" id="303405"/>
    <lineage>
        <taxon>Eukaryota</taxon>
        <taxon>Sar</taxon>
        <taxon>Stramenopiles</taxon>
        <taxon>Ochrophyta</taxon>
        <taxon>Bacillariophyta</taxon>
        <taxon>Bacillariophyceae</taxon>
        <taxon>Bacillariophycidae</taxon>
        <taxon>Bacillariales</taxon>
        <taxon>Bacillariaceae</taxon>
        <taxon>Nitzschia</taxon>
    </lineage>
</organism>
<gene>
    <name evidence="2" type="ORF">IV203_031380</name>
</gene>
<accession>A0A9K3Q2C8</accession>
<dbReference type="AlphaFoldDB" id="A0A9K3Q2C8"/>
<dbReference type="Proteomes" id="UP000693970">
    <property type="component" value="Unassembled WGS sequence"/>
</dbReference>
<evidence type="ECO:0000313" key="3">
    <source>
        <dbReference type="Proteomes" id="UP000693970"/>
    </source>
</evidence>
<evidence type="ECO:0000313" key="2">
    <source>
        <dbReference type="EMBL" id="KAG7368637.1"/>
    </source>
</evidence>
<reference evidence="2" key="2">
    <citation type="submission" date="2021-04" db="EMBL/GenBank/DDBJ databases">
        <authorList>
            <person name="Podell S."/>
        </authorList>
    </citation>
    <scope>NUCLEOTIDE SEQUENCE</scope>
    <source>
        <strain evidence="2">Hildebrandi</strain>
    </source>
</reference>
<feature type="signal peptide" evidence="1">
    <location>
        <begin position="1"/>
        <end position="19"/>
    </location>
</feature>
<dbReference type="EMBL" id="JAGRRH010000006">
    <property type="protein sequence ID" value="KAG7368637.1"/>
    <property type="molecule type" value="Genomic_DNA"/>
</dbReference>
<sequence>MSVSMLFAVVGLLWPSLTASFMSASGSIRPRYPATQSTNTCLFDSQTIFEIELDMPPSNSGNKARLKFGSVLSVPSELVEVRYKLPFGLDVAPLKNLAVCTKDGAGGERAGDVLRYSSQWIMGLPSGEGLAATAAFTGIGPTWQCTMFDVMKAKNWEKVVEALTSNVDTRTDEVVLLFERPLESAPELQT</sequence>
<dbReference type="OrthoDB" id="195904at2759"/>
<comment type="caution">
    <text evidence="2">The sequence shown here is derived from an EMBL/GenBank/DDBJ whole genome shotgun (WGS) entry which is preliminary data.</text>
</comment>
<keyword evidence="1" id="KW-0732">Signal</keyword>
<proteinExistence type="predicted"/>
<reference evidence="2" key="1">
    <citation type="journal article" date="2021" name="Sci. Rep.">
        <title>Diploid genomic architecture of Nitzschia inconspicua, an elite biomass production diatom.</title>
        <authorList>
            <person name="Oliver A."/>
            <person name="Podell S."/>
            <person name="Pinowska A."/>
            <person name="Traller J.C."/>
            <person name="Smith S.R."/>
            <person name="McClure R."/>
            <person name="Beliaev A."/>
            <person name="Bohutskyi P."/>
            <person name="Hill E.A."/>
            <person name="Rabines A."/>
            <person name="Zheng H."/>
            <person name="Allen L.Z."/>
            <person name="Kuo A."/>
            <person name="Grigoriev I.V."/>
            <person name="Allen A.E."/>
            <person name="Hazlebeck D."/>
            <person name="Allen E.E."/>
        </authorList>
    </citation>
    <scope>NUCLEOTIDE SEQUENCE</scope>
    <source>
        <strain evidence="2">Hildebrandi</strain>
    </source>
</reference>
<protein>
    <submittedName>
        <fullName evidence="2">Uncharacterized protein</fullName>
    </submittedName>
</protein>
<name>A0A9K3Q2C8_9STRA</name>
<keyword evidence="3" id="KW-1185">Reference proteome</keyword>
<feature type="chain" id="PRO_5039889889" evidence="1">
    <location>
        <begin position="20"/>
        <end position="190"/>
    </location>
</feature>
<evidence type="ECO:0000256" key="1">
    <source>
        <dbReference type="SAM" id="SignalP"/>
    </source>
</evidence>